<evidence type="ECO:0000256" key="5">
    <source>
        <dbReference type="ARBA" id="ARBA00023136"/>
    </source>
</evidence>
<sequence length="501" mass="54826">MDVSKSEYQFCPESSFDSLYAAMGVMSHSGGKIGSNNNFCYHCQKETDDKHHECFGVDSFEPEEGKKKKWLKKQWMILVTSMLGNFGCAVCVSLQAPFFPAEAEKKGVTPTVYGFVFSAFSLTVFLLAPFLGKYIGKIGPRFMMNTGIFVTSTCCILFGWLDKIQSRTSFTTFAFLVRIVEATGDAAYHTANFSTMAATFPTDIGKTFAFLRAAFGLGLIVGPTIGGVLYQVGGYTLPFVFMGSILLFLSLFSTILFWNEPGDANSEKPESSIVKALCIPSVSLSMTGVCSGALSIGFLSATLEPHLRQFNLNAIQVGLVFVISGGFFAFTSVFWGWLCDGKVPPKIIISIGAFFISINYILIGPPPFMPFDSSLALVIIALTFHGFGLAAELLASHIDALKQSMLNGFEESYQTYGMISGPSIGGVLLDQIGFKEATIVLLGLQLILLTANLLYYFVFEYHKNKTQKSISDTEKTVLLTYESSHSSCFDTLLYSRILSTH</sequence>
<feature type="transmembrane region" description="Helical" evidence="6">
    <location>
        <begin position="279"/>
        <end position="303"/>
    </location>
</feature>
<keyword evidence="3 6" id="KW-0812">Transmembrane</keyword>
<dbReference type="OMA" id="CCGESIC"/>
<dbReference type="STRING" id="126957.T1ITN7"/>
<dbReference type="EMBL" id="JH431493">
    <property type="status" value="NOT_ANNOTATED_CDS"/>
    <property type="molecule type" value="Genomic_DNA"/>
</dbReference>
<evidence type="ECO:0000256" key="1">
    <source>
        <dbReference type="ARBA" id="ARBA00004141"/>
    </source>
</evidence>
<evidence type="ECO:0000256" key="2">
    <source>
        <dbReference type="ARBA" id="ARBA00022448"/>
    </source>
</evidence>
<keyword evidence="4 6" id="KW-1133">Transmembrane helix</keyword>
<dbReference type="InterPro" id="IPR020846">
    <property type="entry name" value="MFS_dom"/>
</dbReference>
<keyword evidence="9" id="KW-1185">Reference proteome</keyword>
<reference evidence="9" key="1">
    <citation type="submission" date="2011-05" db="EMBL/GenBank/DDBJ databases">
        <authorList>
            <person name="Richards S.R."/>
            <person name="Qu J."/>
            <person name="Jiang H."/>
            <person name="Jhangiani S.N."/>
            <person name="Agravi P."/>
            <person name="Goodspeed R."/>
            <person name="Gross S."/>
            <person name="Mandapat C."/>
            <person name="Jackson L."/>
            <person name="Mathew T."/>
            <person name="Pu L."/>
            <person name="Thornton R."/>
            <person name="Saada N."/>
            <person name="Wilczek-Boney K.B."/>
            <person name="Lee S."/>
            <person name="Kovar C."/>
            <person name="Wu Y."/>
            <person name="Scherer S.E."/>
            <person name="Worley K.C."/>
            <person name="Muzny D.M."/>
            <person name="Gibbs R."/>
        </authorList>
    </citation>
    <scope>NUCLEOTIDE SEQUENCE</scope>
    <source>
        <strain evidence="9">Brora</strain>
    </source>
</reference>
<feature type="transmembrane region" description="Helical" evidence="6">
    <location>
        <begin position="111"/>
        <end position="130"/>
    </location>
</feature>
<dbReference type="eggNOG" id="KOG3764">
    <property type="taxonomic scope" value="Eukaryota"/>
</dbReference>
<dbReference type="InterPro" id="IPR011701">
    <property type="entry name" value="MFS"/>
</dbReference>
<reference evidence="8" key="2">
    <citation type="submission" date="2015-02" db="UniProtKB">
        <authorList>
            <consortium name="EnsemblMetazoa"/>
        </authorList>
    </citation>
    <scope>IDENTIFICATION</scope>
</reference>
<evidence type="ECO:0000256" key="4">
    <source>
        <dbReference type="ARBA" id="ARBA00022989"/>
    </source>
</evidence>
<dbReference type="AlphaFoldDB" id="T1ITN7"/>
<feature type="transmembrane region" description="Helical" evidence="6">
    <location>
        <begin position="209"/>
        <end position="230"/>
    </location>
</feature>
<feature type="transmembrane region" description="Helical" evidence="6">
    <location>
        <begin position="343"/>
        <end position="363"/>
    </location>
</feature>
<evidence type="ECO:0000313" key="8">
    <source>
        <dbReference type="EnsemblMetazoa" id="SMAR004490-PA"/>
    </source>
</evidence>
<comment type="subcellular location">
    <subcellularLocation>
        <location evidence="1">Membrane</location>
        <topology evidence="1">Multi-pass membrane protein</topology>
    </subcellularLocation>
</comment>
<dbReference type="Gene3D" id="1.20.1250.20">
    <property type="entry name" value="MFS general substrate transporter like domains"/>
    <property type="match status" value="2"/>
</dbReference>
<keyword evidence="2" id="KW-0813">Transport</keyword>
<name>T1ITN7_STRMM</name>
<organism evidence="8 9">
    <name type="scientific">Strigamia maritima</name>
    <name type="common">European centipede</name>
    <name type="synonym">Geophilus maritimus</name>
    <dbReference type="NCBI Taxonomy" id="126957"/>
    <lineage>
        <taxon>Eukaryota</taxon>
        <taxon>Metazoa</taxon>
        <taxon>Ecdysozoa</taxon>
        <taxon>Arthropoda</taxon>
        <taxon>Myriapoda</taxon>
        <taxon>Chilopoda</taxon>
        <taxon>Pleurostigmophora</taxon>
        <taxon>Geophilomorpha</taxon>
        <taxon>Linotaeniidae</taxon>
        <taxon>Strigamia</taxon>
    </lineage>
</organism>
<evidence type="ECO:0000256" key="3">
    <source>
        <dbReference type="ARBA" id="ARBA00022692"/>
    </source>
</evidence>
<dbReference type="InterPro" id="IPR050930">
    <property type="entry name" value="MFS_Vesicular_Transporter"/>
</dbReference>
<dbReference type="Pfam" id="PF07690">
    <property type="entry name" value="MFS_1"/>
    <property type="match status" value="1"/>
</dbReference>
<dbReference type="GO" id="GO:0022857">
    <property type="term" value="F:transmembrane transporter activity"/>
    <property type="evidence" value="ECO:0007669"/>
    <property type="project" value="InterPro"/>
</dbReference>
<feature type="transmembrane region" description="Helical" evidence="6">
    <location>
        <begin position="437"/>
        <end position="458"/>
    </location>
</feature>
<dbReference type="PhylomeDB" id="T1ITN7"/>
<evidence type="ECO:0000259" key="7">
    <source>
        <dbReference type="PROSITE" id="PS50850"/>
    </source>
</evidence>
<dbReference type="PANTHER" id="PTHR23506:SF26">
    <property type="entry name" value="MFS-TYPE TRANSPORTER SLC18B1"/>
    <property type="match status" value="1"/>
</dbReference>
<feature type="domain" description="Major facilitator superfamily (MFS) profile" evidence="7">
    <location>
        <begin position="77"/>
        <end position="463"/>
    </location>
</feature>
<feature type="transmembrane region" description="Helical" evidence="6">
    <location>
        <begin position="142"/>
        <end position="161"/>
    </location>
</feature>
<dbReference type="GO" id="GO:0016020">
    <property type="term" value="C:membrane"/>
    <property type="evidence" value="ECO:0007669"/>
    <property type="project" value="UniProtKB-SubCell"/>
</dbReference>
<feature type="transmembrane region" description="Helical" evidence="6">
    <location>
        <begin position="237"/>
        <end position="259"/>
    </location>
</feature>
<dbReference type="Proteomes" id="UP000014500">
    <property type="component" value="Unassembled WGS sequence"/>
</dbReference>
<dbReference type="EnsemblMetazoa" id="SMAR004490-RA">
    <property type="protein sequence ID" value="SMAR004490-PA"/>
    <property type="gene ID" value="SMAR004490"/>
</dbReference>
<dbReference type="InterPro" id="IPR036259">
    <property type="entry name" value="MFS_trans_sf"/>
</dbReference>
<keyword evidence="5 6" id="KW-0472">Membrane</keyword>
<feature type="transmembrane region" description="Helical" evidence="6">
    <location>
        <begin position="75"/>
        <end position="99"/>
    </location>
</feature>
<protein>
    <recommendedName>
        <fullName evidence="7">Major facilitator superfamily (MFS) profile domain-containing protein</fullName>
    </recommendedName>
</protein>
<feature type="transmembrane region" description="Helical" evidence="6">
    <location>
        <begin position="375"/>
        <end position="398"/>
    </location>
</feature>
<dbReference type="SUPFAM" id="SSF103473">
    <property type="entry name" value="MFS general substrate transporter"/>
    <property type="match status" value="1"/>
</dbReference>
<feature type="transmembrane region" description="Helical" evidence="6">
    <location>
        <begin position="315"/>
        <end position="337"/>
    </location>
</feature>
<dbReference type="HOGENOM" id="CLU_028639_2_0_1"/>
<proteinExistence type="predicted"/>
<dbReference type="PROSITE" id="PS50850">
    <property type="entry name" value="MFS"/>
    <property type="match status" value="1"/>
</dbReference>
<accession>T1ITN7</accession>
<evidence type="ECO:0000256" key="6">
    <source>
        <dbReference type="SAM" id="Phobius"/>
    </source>
</evidence>
<dbReference type="PANTHER" id="PTHR23506">
    <property type="entry name" value="GH10249P"/>
    <property type="match status" value="1"/>
</dbReference>
<evidence type="ECO:0000313" key="9">
    <source>
        <dbReference type="Proteomes" id="UP000014500"/>
    </source>
</evidence>